<sequence>MVDLHNIRTFNVDTRFKAKPNLEVRIRTLKMYWAIIYNMLSGKGNSGFGWDEHRQLVVVEDSHRKADQFKHRNFSYYDQLTAIYAKHRATGKDAQTIVNIIEEIDTKDIATAKKKETITMDAKLMFLWMRWISQLHNHNHLETKMIPHF</sequence>
<protein>
    <submittedName>
        <fullName evidence="1">Dynein heavy chain 7, axonemal</fullName>
    </submittedName>
</protein>
<dbReference type="AlphaFoldDB" id="A0A0B0PBS8"/>
<name>A0A0B0PBS8_GOSAR</name>
<accession>A0A0B0PBS8</accession>
<dbReference type="Proteomes" id="UP000032142">
    <property type="component" value="Unassembled WGS sequence"/>
</dbReference>
<evidence type="ECO:0000313" key="2">
    <source>
        <dbReference type="Proteomes" id="UP000032142"/>
    </source>
</evidence>
<keyword evidence="2" id="KW-1185">Reference proteome</keyword>
<gene>
    <name evidence="1" type="ORF">F383_27893</name>
</gene>
<proteinExistence type="predicted"/>
<dbReference type="PANTHER" id="PTHR46250:SF17">
    <property type="entry name" value="MYB_SANT-LIKE DOMAIN-CONTAINING PROTEIN"/>
    <property type="match status" value="1"/>
</dbReference>
<reference evidence="2" key="1">
    <citation type="submission" date="2014-09" db="EMBL/GenBank/DDBJ databases">
        <authorList>
            <person name="Mudge J."/>
            <person name="Ramaraj T."/>
            <person name="Lindquist I.E."/>
            <person name="Bharti A.K."/>
            <person name="Sundararajan A."/>
            <person name="Cameron C.T."/>
            <person name="Woodward J.E."/>
            <person name="May G.D."/>
            <person name="Brubaker C."/>
            <person name="Broadhvest J."/>
            <person name="Wilkins T.A."/>
        </authorList>
    </citation>
    <scope>NUCLEOTIDE SEQUENCE</scope>
    <source>
        <strain evidence="2">cv. AKA8401</strain>
    </source>
</reference>
<evidence type="ECO:0000313" key="1">
    <source>
        <dbReference type="EMBL" id="KHG22267.1"/>
    </source>
</evidence>
<dbReference type="EMBL" id="KN421169">
    <property type="protein sequence ID" value="KHG22267.1"/>
    <property type="molecule type" value="Genomic_DNA"/>
</dbReference>
<dbReference type="PANTHER" id="PTHR46250">
    <property type="entry name" value="MYB/SANT-LIKE DNA-BINDING DOMAIN PROTEIN-RELATED"/>
    <property type="match status" value="1"/>
</dbReference>
<organism evidence="1 2">
    <name type="scientific">Gossypium arboreum</name>
    <name type="common">Tree cotton</name>
    <name type="synonym">Gossypium nanking</name>
    <dbReference type="NCBI Taxonomy" id="29729"/>
    <lineage>
        <taxon>Eukaryota</taxon>
        <taxon>Viridiplantae</taxon>
        <taxon>Streptophyta</taxon>
        <taxon>Embryophyta</taxon>
        <taxon>Tracheophyta</taxon>
        <taxon>Spermatophyta</taxon>
        <taxon>Magnoliopsida</taxon>
        <taxon>eudicotyledons</taxon>
        <taxon>Gunneridae</taxon>
        <taxon>Pentapetalae</taxon>
        <taxon>rosids</taxon>
        <taxon>malvids</taxon>
        <taxon>Malvales</taxon>
        <taxon>Malvaceae</taxon>
        <taxon>Malvoideae</taxon>
        <taxon>Gossypium</taxon>
    </lineage>
</organism>